<reference evidence="1" key="1">
    <citation type="submission" date="2018-05" db="EMBL/GenBank/DDBJ databases">
        <title>Whole genome of Theropithecus gelada.</title>
        <authorList>
            <person name="Chiou K.L."/>
            <person name="Snyder-Mackler N."/>
        </authorList>
    </citation>
    <scope>NUCLEOTIDE SEQUENCE [LARGE SCALE GENOMIC DNA]</scope>
</reference>
<organism evidence="1 2">
    <name type="scientific">Theropithecus gelada</name>
    <name type="common">Gelada baboon</name>
    <dbReference type="NCBI Taxonomy" id="9565"/>
    <lineage>
        <taxon>Eukaryota</taxon>
        <taxon>Metazoa</taxon>
        <taxon>Chordata</taxon>
        <taxon>Craniata</taxon>
        <taxon>Vertebrata</taxon>
        <taxon>Euteleostomi</taxon>
        <taxon>Mammalia</taxon>
        <taxon>Eutheria</taxon>
        <taxon>Euarchontoglires</taxon>
        <taxon>Primates</taxon>
        <taxon>Haplorrhini</taxon>
        <taxon>Catarrhini</taxon>
        <taxon>Cercopithecidae</taxon>
        <taxon>Cercopithecinae</taxon>
        <taxon>Theropithecus</taxon>
    </lineage>
</organism>
<dbReference type="Proteomes" id="UP000694411">
    <property type="component" value="Chromosome 9"/>
</dbReference>
<protein>
    <submittedName>
        <fullName evidence="1">Uncharacterized protein</fullName>
    </submittedName>
</protein>
<accession>A0A8D2JZ39</accession>
<reference evidence="1" key="3">
    <citation type="submission" date="2025-09" db="UniProtKB">
        <authorList>
            <consortium name="Ensembl"/>
        </authorList>
    </citation>
    <scope>IDENTIFICATION</scope>
</reference>
<evidence type="ECO:0000313" key="1">
    <source>
        <dbReference type="Ensembl" id="ENSTGEP00000012094.1"/>
    </source>
</evidence>
<sequence length="55" mass="6103">MVSMVQHSLLLQASTDFMSSLDLHSLLSALFANYYIILHRTTILALKPPLGTDTL</sequence>
<reference evidence="1" key="2">
    <citation type="submission" date="2025-08" db="UniProtKB">
        <authorList>
            <consortium name="Ensembl"/>
        </authorList>
    </citation>
    <scope>IDENTIFICATION</scope>
</reference>
<name>A0A8D2JZ39_THEGE</name>
<proteinExistence type="predicted"/>
<dbReference type="AlphaFoldDB" id="A0A8D2JZ39"/>
<dbReference type="Ensembl" id="ENSTGET00000014535.1">
    <property type="protein sequence ID" value="ENSTGEP00000012094.1"/>
    <property type="gene ID" value="ENSTGEG00000009862.1"/>
</dbReference>
<evidence type="ECO:0000313" key="2">
    <source>
        <dbReference type="Proteomes" id="UP000694411"/>
    </source>
</evidence>
<keyword evidence="2" id="KW-1185">Reference proteome</keyword>